<dbReference type="Proteomes" id="UP000244336">
    <property type="component" value="Chromosome 5"/>
</dbReference>
<protein>
    <submittedName>
        <fullName evidence="2">Uncharacterized protein</fullName>
    </submittedName>
</protein>
<gene>
    <name evidence="2" type="ORF">GQ55_5G268500</name>
</gene>
<dbReference type="EMBL" id="CM009753">
    <property type="protein sequence ID" value="PUZ56100.1"/>
    <property type="molecule type" value="Genomic_DNA"/>
</dbReference>
<feature type="compositionally biased region" description="Pro residues" evidence="1">
    <location>
        <begin position="11"/>
        <end position="20"/>
    </location>
</feature>
<evidence type="ECO:0000313" key="2">
    <source>
        <dbReference type="EMBL" id="PUZ56100.1"/>
    </source>
</evidence>
<evidence type="ECO:0000256" key="1">
    <source>
        <dbReference type="SAM" id="MobiDB-lite"/>
    </source>
</evidence>
<name>A0A2T7DKJ4_9POAL</name>
<keyword evidence="3" id="KW-1185">Reference proteome</keyword>
<accession>A0A2T7DKJ4</accession>
<feature type="region of interest" description="Disordered" evidence="1">
    <location>
        <begin position="1"/>
        <end position="124"/>
    </location>
</feature>
<sequence>MILARHVRTAPHPPWEPPAVPTTHDSSGLPGAHVRPSFSGAPRTRALPGAQAASWRPLAPAAGSSLARTEPPPRRSSRLLARFRARDRLLAGALPRPRPSPGCRPGRAPASFPGSAPRRRSPPC</sequence>
<proteinExistence type="predicted"/>
<dbReference type="Gramene" id="PUZ56100">
    <property type="protein sequence ID" value="PUZ56100"/>
    <property type="gene ID" value="GQ55_5G268500"/>
</dbReference>
<organism evidence="2 3">
    <name type="scientific">Panicum hallii var. hallii</name>
    <dbReference type="NCBI Taxonomy" id="1504633"/>
    <lineage>
        <taxon>Eukaryota</taxon>
        <taxon>Viridiplantae</taxon>
        <taxon>Streptophyta</taxon>
        <taxon>Embryophyta</taxon>
        <taxon>Tracheophyta</taxon>
        <taxon>Spermatophyta</taxon>
        <taxon>Magnoliopsida</taxon>
        <taxon>Liliopsida</taxon>
        <taxon>Poales</taxon>
        <taxon>Poaceae</taxon>
        <taxon>PACMAD clade</taxon>
        <taxon>Panicoideae</taxon>
        <taxon>Panicodae</taxon>
        <taxon>Paniceae</taxon>
        <taxon>Panicinae</taxon>
        <taxon>Panicum</taxon>
        <taxon>Panicum sect. Panicum</taxon>
    </lineage>
</organism>
<dbReference type="AlphaFoldDB" id="A0A2T7DKJ4"/>
<evidence type="ECO:0000313" key="3">
    <source>
        <dbReference type="Proteomes" id="UP000244336"/>
    </source>
</evidence>
<reference evidence="2 3" key="1">
    <citation type="submission" date="2018-04" db="EMBL/GenBank/DDBJ databases">
        <title>WGS assembly of Panicum hallii var. hallii HAL2.</title>
        <authorList>
            <person name="Lovell J."/>
            <person name="Jenkins J."/>
            <person name="Lowry D."/>
            <person name="Mamidi S."/>
            <person name="Sreedasyam A."/>
            <person name="Weng X."/>
            <person name="Barry K."/>
            <person name="Bonette J."/>
            <person name="Campitelli B."/>
            <person name="Daum C."/>
            <person name="Gordon S."/>
            <person name="Gould B."/>
            <person name="Lipzen A."/>
            <person name="MacQueen A."/>
            <person name="Palacio-Mejia J."/>
            <person name="Plott C."/>
            <person name="Shakirov E."/>
            <person name="Shu S."/>
            <person name="Yoshinaga Y."/>
            <person name="Zane M."/>
            <person name="Rokhsar D."/>
            <person name="Grimwood J."/>
            <person name="Schmutz J."/>
            <person name="Juenger T."/>
        </authorList>
    </citation>
    <scope>NUCLEOTIDE SEQUENCE [LARGE SCALE GENOMIC DNA]</scope>
    <source>
        <strain evidence="3">cv. HAL2</strain>
    </source>
</reference>